<dbReference type="Proteomes" id="UP000638849">
    <property type="component" value="Unassembled WGS sequence"/>
</dbReference>
<dbReference type="InterPro" id="IPR000792">
    <property type="entry name" value="Tscrpt_reg_LuxR_C"/>
</dbReference>
<dbReference type="Pfam" id="PF00196">
    <property type="entry name" value="GerE"/>
    <property type="match status" value="1"/>
</dbReference>
<dbReference type="PROSITE" id="PS50043">
    <property type="entry name" value="HTH_LUXR_2"/>
    <property type="match status" value="1"/>
</dbReference>
<dbReference type="PANTHER" id="PTHR34293:SF1">
    <property type="entry name" value="HTH-TYPE TRANSCRIPTIONAL REGULATOR TRMBL2"/>
    <property type="match status" value="1"/>
</dbReference>
<feature type="domain" description="HTH luxR-type" evidence="1">
    <location>
        <begin position="318"/>
        <end position="384"/>
    </location>
</feature>
<dbReference type="Gene3D" id="1.10.10.10">
    <property type="entry name" value="Winged helix-like DNA-binding domain superfamily/Winged helix DNA-binding domain"/>
    <property type="match status" value="1"/>
</dbReference>
<keyword evidence="3" id="KW-1185">Reference proteome</keyword>
<evidence type="ECO:0000313" key="3">
    <source>
        <dbReference type="Proteomes" id="UP000638849"/>
    </source>
</evidence>
<proteinExistence type="predicted"/>
<dbReference type="PANTHER" id="PTHR34293">
    <property type="entry name" value="HTH-TYPE TRANSCRIPTIONAL REGULATOR TRMBL2"/>
    <property type="match status" value="1"/>
</dbReference>
<dbReference type="SMART" id="SM00421">
    <property type="entry name" value="HTH_LUXR"/>
    <property type="match status" value="1"/>
</dbReference>
<dbReference type="InterPro" id="IPR051797">
    <property type="entry name" value="TrmB-like"/>
</dbReference>
<organism evidence="2 3">
    <name type="scientific">Streptomyces javensis</name>
    <dbReference type="NCBI Taxonomy" id="114698"/>
    <lineage>
        <taxon>Bacteria</taxon>
        <taxon>Bacillati</taxon>
        <taxon>Actinomycetota</taxon>
        <taxon>Actinomycetes</taxon>
        <taxon>Kitasatosporales</taxon>
        <taxon>Streptomycetaceae</taxon>
        <taxon>Streptomyces</taxon>
        <taxon>Streptomyces violaceusniger group</taxon>
    </lineage>
</organism>
<protein>
    <submittedName>
        <fullName evidence="2">LuxR family transcriptional regulator</fullName>
    </submittedName>
</protein>
<evidence type="ECO:0000259" key="1">
    <source>
        <dbReference type="PROSITE" id="PS50043"/>
    </source>
</evidence>
<dbReference type="InterPro" id="IPR036388">
    <property type="entry name" value="WH-like_DNA-bd_sf"/>
</dbReference>
<dbReference type="SUPFAM" id="SSF46894">
    <property type="entry name" value="C-terminal effector domain of the bipartite response regulators"/>
    <property type="match status" value="1"/>
</dbReference>
<evidence type="ECO:0000313" key="2">
    <source>
        <dbReference type="EMBL" id="MBI0316836.1"/>
    </source>
</evidence>
<gene>
    <name evidence="2" type="ORF">JBF12_28405</name>
</gene>
<sequence>MDVCPTRALLTGPVGEEKRNRNAPETPAARCRIPVRWLVDKTPRRTRGEPVKLPLQRAACGSSYVSDTEVAVYSCILRFQQVTRKFLCTLSELEISGEELDAAVDRLEELGLLRSHSKDPSLLVPVDPDLAAAALTAPIQESLQERRRQLDQISVEFGQLRAHFLEGRRRHAAGSIEVVGHLDEVRAALNRASNECQEEVLSSQPGGGRAPEVLEEAISRDTALLARGVRMRTLYNHTARFNAPSQAYVAVMSGLGAEYRTVHDPFGRLIVFDRDLAFIPDGDGSLGAVIVREPSVVSYLCSVFENAWAHARPFSDAAVDGLESVAKELDGTILRLLAAGYKDEAIGRRLGMSLRTTRKHVADIMDTLGAVSRFQAGVLAARAGLLDHDESEPDTGVGEAAAR</sequence>
<dbReference type="EMBL" id="JAEEAQ010000337">
    <property type="protein sequence ID" value="MBI0316836.1"/>
    <property type="molecule type" value="Genomic_DNA"/>
</dbReference>
<comment type="caution">
    <text evidence="2">The sequence shown here is derived from an EMBL/GenBank/DDBJ whole genome shotgun (WGS) entry which is preliminary data.</text>
</comment>
<reference evidence="2 3" key="1">
    <citation type="submission" date="2020-12" db="EMBL/GenBank/DDBJ databases">
        <authorList>
            <person name="Kusuma A.B."/>
            <person name="Nouioui I."/>
            <person name="Goodfellow M."/>
        </authorList>
    </citation>
    <scope>NUCLEOTIDE SEQUENCE [LARGE SCALE GENOMIC DNA]</scope>
    <source>
        <strain evidence="2 3">DSM 41764</strain>
    </source>
</reference>
<dbReference type="InterPro" id="IPR016032">
    <property type="entry name" value="Sig_transdc_resp-reg_C-effctor"/>
</dbReference>
<name>A0ABS0RHH9_9ACTN</name>
<accession>A0ABS0RHH9</accession>